<evidence type="ECO:0000259" key="5">
    <source>
        <dbReference type="Pfam" id="PF00501"/>
    </source>
</evidence>
<dbReference type="NCBIfam" id="NF004509">
    <property type="entry name" value="PRK05850.1"/>
    <property type="match status" value="1"/>
</dbReference>
<proteinExistence type="inferred from homology"/>
<dbReference type="FunFam" id="3.40.50.12780:FF:000013">
    <property type="entry name" value="Long-chain-fatty-acid--AMP ligase FadD32"/>
    <property type="match status" value="1"/>
</dbReference>
<dbReference type="EMBL" id="LR134356">
    <property type="protein sequence ID" value="VEG54653.1"/>
    <property type="molecule type" value="Genomic_DNA"/>
</dbReference>
<dbReference type="PANTHER" id="PTHR22754:SF32">
    <property type="entry name" value="DISCO-INTERACTING PROTEIN 2"/>
    <property type="match status" value="1"/>
</dbReference>
<dbReference type="GO" id="GO:0006633">
    <property type="term" value="P:fatty acid biosynthetic process"/>
    <property type="evidence" value="ECO:0007669"/>
    <property type="project" value="TreeGrafter"/>
</dbReference>
<dbReference type="AlphaFoldDB" id="A0A3S4RN71"/>
<keyword evidence="8" id="KW-1185">Reference proteome</keyword>
<keyword evidence="7" id="KW-0012">Acyltransferase</keyword>
<dbReference type="Proteomes" id="UP000279306">
    <property type="component" value="Chromosome"/>
</dbReference>
<evidence type="ECO:0000313" key="8">
    <source>
        <dbReference type="Proteomes" id="UP000279306"/>
    </source>
</evidence>
<keyword evidence="4" id="KW-0443">Lipid metabolism</keyword>
<dbReference type="GO" id="GO:0004321">
    <property type="term" value="F:fatty-acyl-CoA synthase activity"/>
    <property type="evidence" value="ECO:0007669"/>
    <property type="project" value="UniProtKB-EC"/>
</dbReference>
<feature type="domain" description="AMP-binding enzyme C-terminal" evidence="6">
    <location>
        <begin position="455"/>
        <end position="555"/>
    </location>
</feature>
<evidence type="ECO:0000259" key="6">
    <source>
        <dbReference type="Pfam" id="PF23024"/>
    </source>
</evidence>
<dbReference type="GO" id="GO:0016874">
    <property type="term" value="F:ligase activity"/>
    <property type="evidence" value="ECO:0007669"/>
    <property type="project" value="UniProtKB-KW"/>
</dbReference>
<dbReference type="STRING" id="1791.GCA_001049355_04049"/>
<reference evidence="7 8" key="1">
    <citation type="submission" date="2018-12" db="EMBL/GenBank/DDBJ databases">
        <authorList>
            <consortium name="Pathogen Informatics"/>
        </authorList>
    </citation>
    <scope>NUCLEOTIDE SEQUENCE [LARGE SCALE GENOMIC DNA]</scope>
    <source>
        <strain evidence="7 8">NCTC10437</strain>
    </source>
</reference>
<dbReference type="Pfam" id="PF23024">
    <property type="entry name" value="AMP-dom_DIP2-like"/>
    <property type="match status" value="1"/>
</dbReference>
<dbReference type="InterPro" id="IPR042099">
    <property type="entry name" value="ANL_N_sf"/>
</dbReference>
<evidence type="ECO:0000313" key="7">
    <source>
        <dbReference type="EMBL" id="VEG54653.1"/>
    </source>
</evidence>
<name>A0A3S4RN71_MYCAU</name>
<dbReference type="RefSeq" id="WP_048633899.1">
    <property type="nucleotide sequence ID" value="NZ_CVQQ01000014.1"/>
</dbReference>
<dbReference type="EC" id="6.2.1.-" evidence="7"/>
<evidence type="ECO:0000256" key="4">
    <source>
        <dbReference type="ARBA" id="ARBA00023098"/>
    </source>
</evidence>
<keyword evidence="3" id="KW-0276">Fatty acid metabolism</keyword>
<dbReference type="SUPFAM" id="SSF56801">
    <property type="entry name" value="Acetyl-CoA synthetase-like"/>
    <property type="match status" value="1"/>
</dbReference>
<dbReference type="PANTHER" id="PTHR22754">
    <property type="entry name" value="DISCO-INTERACTING PROTEIN 2 DIP2 -RELATED"/>
    <property type="match status" value="1"/>
</dbReference>
<gene>
    <name evidence="7" type="ORF">NCTC10437_02593</name>
</gene>
<feature type="domain" description="AMP-dependent synthetase/ligase" evidence="5">
    <location>
        <begin position="11"/>
        <end position="411"/>
    </location>
</feature>
<organism evidence="7 8">
    <name type="scientific">Mycolicibacterium aurum</name>
    <name type="common">Mycobacterium aurum</name>
    <dbReference type="NCBI Taxonomy" id="1791"/>
    <lineage>
        <taxon>Bacteria</taxon>
        <taxon>Bacillati</taxon>
        <taxon>Actinomycetota</taxon>
        <taxon>Actinomycetes</taxon>
        <taxon>Mycobacteriales</taxon>
        <taxon>Mycobacteriaceae</taxon>
        <taxon>Mycolicibacterium</taxon>
    </lineage>
</organism>
<dbReference type="InterPro" id="IPR000873">
    <property type="entry name" value="AMP-dep_synth/lig_dom"/>
</dbReference>
<dbReference type="InterPro" id="IPR045851">
    <property type="entry name" value="AMP-bd_C_sf"/>
</dbReference>
<evidence type="ECO:0000256" key="3">
    <source>
        <dbReference type="ARBA" id="ARBA00022832"/>
    </source>
</evidence>
<dbReference type="EC" id="2.3.1.86" evidence="7"/>
<comment type="similarity">
    <text evidence="1">Belongs to the ATP-dependent AMP-binding enzyme family.</text>
</comment>
<dbReference type="InterPro" id="IPR040097">
    <property type="entry name" value="FAAL/FAAC"/>
</dbReference>
<evidence type="ECO:0000256" key="1">
    <source>
        <dbReference type="ARBA" id="ARBA00006432"/>
    </source>
</evidence>
<dbReference type="GO" id="GO:0005886">
    <property type="term" value="C:plasma membrane"/>
    <property type="evidence" value="ECO:0007669"/>
    <property type="project" value="TreeGrafter"/>
</dbReference>
<dbReference type="CDD" id="cd05931">
    <property type="entry name" value="FAAL"/>
    <property type="match status" value="1"/>
</dbReference>
<dbReference type="GO" id="GO:0071766">
    <property type="term" value="P:Actinobacterium-type cell wall biogenesis"/>
    <property type="evidence" value="ECO:0007669"/>
    <property type="project" value="UniProtKB-ARBA"/>
</dbReference>
<dbReference type="Pfam" id="PF00501">
    <property type="entry name" value="AMP-binding"/>
    <property type="match status" value="1"/>
</dbReference>
<keyword evidence="2 7" id="KW-0436">Ligase</keyword>
<accession>A0A3S4RN71</accession>
<dbReference type="Gene3D" id="3.30.300.30">
    <property type="match status" value="1"/>
</dbReference>
<dbReference type="FunFam" id="3.30.300.30:FF:000016">
    <property type="entry name" value="Fatty-acid-CoA ligase FadD26"/>
    <property type="match status" value="1"/>
</dbReference>
<keyword evidence="7" id="KW-0808">Transferase</keyword>
<evidence type="ECO:0000256" key="2">
    <source>
        <dbReference type="ARBA" id="ARBA00022598"/>
    </source>
</evidence>
<protein>
    <submittedName>
        <fullName evidence="7">Acyl-CoA synthetase</fullName>
        <ecNumber evidence="7">2.3.1.86</ecNumber>
        <ecNumber evidence="7">6.2.1.-</ecNumber>
    </submittedName>
</protein>
<dbReference type="GO" id="GO:0070566">
    <property type="term" value="F:adenylyltransferase activity"/>
    <property type="evidence" value="ECO:0007669"/>
    <property type="project" value="TreeGrafter"/>
</dbReference>
<dbReference type="KEGG" id="mauu:NCTC10437_02593"/>
<dbReference type="InterPro" id="IPR025110">
    <property type="entry name" value="AMP-bd_C"/>
</dbReference>
<dbReference type="Gene3D" id="3.40.50.12780">
    <property type="entry name" value="N-terminal domain of ligase-like"/>
    <property type="match status" value="1"/>
</dbReference>
<sequence length="560" mass="60137">MSESSIPALVRERASLQPRDVAFTYVDYDQDADGVRTRLTWAELHRRAVNLADELRSCADHGDRALILAPQGIEYIVGFLAALEANLIAVPLSAPLQPAADERIQAVLADAAPRVILTTSALVDDVMHSVRRGAGAPAVVEIDRLDLDARRRADRRREERPDVAYLQYTSGSTRTPAGVMVSHRNLAANFEQMTANFFAHHGGVAPPGTTVVSWLPFYHDMGLLLGICTPILGGWTSVVTSPIAFLTRPARWLQLLGAHQRGLSAAPNFAFDLAAARVSDADMAGCDLGDVLAIMSGAERVQPSTVARFTTRFAPFHLSDKVIRPSYGLAEATLYVATHRPGAAPTVASFHPAQLSEGVAERSPAGTPLVSYGTPTSPAVRIVDPDTRREVTAGEIGEIWTSGDNVCLGYWNKPQETAHTFGGALADSPEEEWLRTGDLGFLSDGELFIVGRLKDLLIVRGRNHYPDDIEATVSAISGGRTAAIAVEQDGTEHLVVVAEAKSDRDITGDVTAAVANAHGLTLTELVLVQRGSLPITTSGKIRRQKCVEQYLADALARLDA</sequence>